<protein>
    <submittedName>
        <fullName evidence="2">Glycosyltransferase</fullName>
        <ecNumber evidence="2">2.4.-.-</ecNumber>
    </submittedName>
</protein>
<dbReference type="GO" id="GO:0016757">
    <property type="term" value="F:glycosyltransferase activity"/>
    <property type="evidence" value="ECO:0007669"/>
    <property type="project" value="UniProtKB-KW"/>
</dbReference>
<dbReference type="EC" id="2.4.-.-" evidence="2"/>
<dbReference type="Pfam" id="PF13692">
    <property type="entry name" value="Glyco_trans_1_4"/>
    <property type="match status" value="1"/>
</dbReference>
<dbReference type="Pfam" id="PF13439">
    <property type="entry name" value="Glyco_transf_4"/>
    <property type="match status" value="1"/>
</dbReference>
<gene>
    <name evidence="2" type="ORF">QC820_16190</name>
</gene>
<dbReference type="RefSeq" id="WP_309637631.1">
    <property type="nucleotide sequence ID" value="NZ_JARWAL010000019.1"/>
</dbReference>
<name>A0ABU1GQN6_9GAMM</name>
<keyword evidence="3" id="KW-1185">Reference proteome</keyword>
<comment type="caution">
    <text evidence="2">The sequence shown here is derived from an EMBL/GenBank/DDBJ whole genome shotgun (WGS) entry which is preliminary data.</text>
</comment>
<dbReference type="SUPFAM" id="SSF53756">
    <property type="entry name" value="UDP-Glycosyltransferase/glycogen phosphorylase"/>
    <property type="match status" value="1"/>
</dbReference>
<evidence type="ECO:0000313" key="3">
    <source>
        <dbReference type="Proteomes" id="UP001252270"/>
    </source>
</evidence>
<dbReference type="InterPro" id="IPR028098">
    <property type="entry name" value="Glyco_trans_4-like_N"/>
</dbReference>
<reference evidence="2 3" key="1">
    <citation type="submission" date="2023-04" db="EMBL/GenBank/DDBJ databases">
        <title>A long-awaited taxogenomic arrangement of the family Halomonadaceae.</title>
        <authorList>
            <person name="De La Haba R."/>
            <person name="Chuvochina M."/>
            <person name="Wittouck S."/>
            <person name="Arahal D.R."/>
            <person name="Sanchez-Porro C."/>
            <person name="Hugenholtz P."/>
            <person name="Ventosa A."/>
        </authorList>
    </citation>
    <scope>NUCLEOTIDE SEQUENCE [LARGE SCALE GENOMIC DNA]</scope>
    <source>
        <strain evidence="2 3">DSM 17332</strain>
    </source>
</reference>
<dbReference type="Gene3D" id="3.40.50.2000">
    <property type="entry name" value="Glycogen Phosphorylase B"/>
    <property type="match status" value="2"/>
</dbReference>
<proteinExistence type="predicted"/>
<accession>A0ABU1GQN6</accession>
<dbReference type="EMBL" id="JARWAL010000019">
    <property type="protein sequence ID" value="MDR5894331.1"/>
    <property type="molecule type" value="Genomic_DNA"/>
</dbReference>
<evidence type="ECO:0000259" key="1">
    <source>
        <dbReference type="Pfam" id="PF13439"/>
    </source>
</evidence>
<dbReference type="PANTHER" id="PTHR12526">
    <property type="entry name" value="GLYCOSYLTRANSFERASE"/>
    <property type="match status" value="1"/>
</dbReference>
<feature type="domain" description="Glycosyltransferase subfamily 4-like N-terminal" evidence="1">
    <location>
        <begin position="14"/>
        <end position="172"/>
    </location>
</feature>
<sequence length="372" mass="40343">MIKTLHVINGLGQGGAERQLSNLVSYYPSESAIFSIMTPGIMADEVRCSGVKVYSGESHRAASIGWVSRLRLAIREFQPDVIVGWMYHGNLAASLSRRLGFSGPILWNVRHSLHDLNKEKVSTRWVIRAGSWLSSTPEKIVYNSAAAASQHEAMGFPHEKRIVLPNGFDLERFKPDAEVRKKVREELGIPYDFFLFGVVGRSHPMKNHLGWVEALKKINLSGKKFACVIVGSGVSEPDGALAAAVREAALNDIVTLLPAQTCPEKIYPALDLLVMPSLWGEGFPNVVGEAMACGVPALVTNVGDAAIVVGKTGFVVDSGEPKKLAKSALEIMELDQGLLKSYGCSALERVEHHYGLPAVAQAYGKLIKDAIS</sequence>
<dbReference type="Proteomes" id="UP001252270">
    <property type="component" value="Unassembled WGS sequence"/>
</dbReference>
<keyword evidence="2" id="KW-0808">Transferase</keyword>
<evidence type="ECO:0000313" key="2">
    <source>
        <dbReference type="EMBL" id="MDR5894331.1"/>
    </source>
</evidence>
<keyword evidence="2" id="KW-0328">Glycosyltransferase</keyword>
<organism evidence="2 3">
    <name type="scientific">Halomonas mongoliensis</name>
    <dbReference type="NCBI Taxonomy" id="321265"/>
    <lineage>
        <taxon>Bacteria</taxon>
        <taxon>Pseudomonadati</taxon>
        <taxon>Pseudomonadota</taxon>
        <taxon>Gammaproteobacteria</taxon>
        <taxon>Oceanospirillales</taxon>
        <taxon>Halomonadaceae</taxon>
        <taxon>Halomonas</taxon>
    </lineage>
</organism>